<feature type="compositionally biased region" description="Polar residues" evidence="1">
    <location>
        <begin position="42"/>
        <end position="63"/>
    </location>
</feature>
<reference evidence="4 5" key="1">
    <citation type="journal article" date="2019" name="Sci. Rep.">
        <title>Comparative genomics of chytrid fungi reveal insights into the obligate biotrophic and pathogenic lifestyle of Synchytrium endobioticum.</title>
        <authorList>
            <person name="van de Vossenberg B.T.L.H."/>
            <person name="Warris S."/>
            <person name="Nguyen H.D.T."/>
            <person name="van Gent-Pelzer M.P.E."/>
            <person name="Joly D.L."/>
            <person name="van de Geest H.C."/>
            <person name="Bonants P.J.M."/>
            <person name="Smith D.S."/>
            <person name="Levesque C.A."/>
            <person name="van der Lee T.A.J."/>
        </authorList>
    </citation>
    <scope>NUCLEOTIDE SEQUENCE [LARGE SCALE GENOMIC DNA]</scope>
    <source>
        <strain evidence="3 5">LEV6574</strain>
        <strain evidence="2 4">MB42</strain>
    </source>
</reference>
<dbReference type="Proteomes" id="UP000317494">
    <property type="component" value="Unassembled WGS sequence"/>
</dbReference>
<proteinExistence type="predicted"/>
<organism evidence="2 4">
    <name type="scientific">Synchytrium endobioticum</name>
    <dbReference type="NCBI Taxonomy" id="286115"/>
    <lineage>
        <taxon>Eukaryota</taxon>
        <taxon>Fungi</taxon>
        <taxon>Fungi incertae sedis</taxon>
        <taxon>Chytridiomycota</taxon>
        <taxon>Chytridiomycota incertae sedis</taxon>
        <taxon>Chytridiomycetes</taxon>
        <taxon>Synchytriales</taxon>
        <taxon>Synchytriaceae</taxon>
        <taxon>Synchytrium</taxon>
    </lineage>
</organism>
<accession>A0A507CU02</accession>
<name>A0A507CU02_9FUNG</name>
<dbReference type="AlphaFoldDB" id="A0A507CU02"/>
<dbReference type="GO" id="GO:0005634">
    <property type="term" value="C:nucleus"/>
    <property type="evidence" value="ECO:0007669"/>
    <property type="project" value="TreeGrafter"/>
</dbReference>
<protein>
    <recommendedName>
        <fullName evidence="6">Proline-rich protein PRCC</fullName>
    </recommendedName>
</protein>
<feature type="compositionally biased region" description="Polar residues" evidence="1">
    <location>
        <begin position="19"/>
        <end position="31"/>
    </location>
</feature>
<dbReference type="OrthoDB" id="206969at2759"/>
<dbReference type="STRING" id="286115.A0A507CU02"/>
<dbReference type="EMBL" id="QEAN01000225">
    <property type="protein sequence ID" value="TPX42672.1"/>
    <property type="molecule type" value="Genomic_DNA"/>
</dbReference>
<evidence type="ECO:0000313" key="4">
    <source>
        <dbReference type="Proteomes" id="UP000317494"/>
    </source>
</evidence>
<dbReference type="Proteomes" id="UP000320475">
    <property type="component" value="Unassembled WGS sequence"/>
</dbReference>
<keyword evidence="4" id="KW-1185">Reference proteome</keyword>
<sequence>MSLNRLSIDHGNAPHGDHANQSPTATSSSPSFGKPKLHLPEPSSTDGIHSNAPASGCSSSTQAAPLARKKVRILVPDIPSTSASDDDDDNDGPVSKRIKANAAPSSGAIGLLSFLPAPKNPASIARTDSATAQTDKPAVAFQPRGISSASASKKKEGVVKSENLPLSPSDVGAPNQDETATQSTMPTVAPAPFNYEIDTNAQLEVYEPVANQYRVDQYQYDVSSYYATAGGSSVYPQLSYEDQLSRPVDPDAVRMLSGRNSQNDGPIQIKEVFREEQIGDRWQYEALKNASKEKQESINNYMHLAGNAIQKRKHNIMSLAFEAKQRQAELQEQAANRRAAKKAAGAKYGF</sequence>
<dbReference type="EMBL" id="QEAM01000052">
    <property type="protein sequence ID" value="TPX48447.1"/>
    <property type="molecule type" value="Genomic_DNA"/>
</dbReference>
<gene>
    <name evidence="3" type="ORF">SeLEV6574_g02039</name>
    <name evidence="2" type="ORF">SeMB42_g05043</name>
</gene>
<feature type="compositionally biased region" description="Polar residues" evidence="1">
    <location>
        <begin position="176"/>
        <end position="186"/>
    </location>
</feature>
<comment type="caution">
    <text evidence="2">The sequence shown here is derived from an EMBL/GenBank/DDBJ whole genome shotgun (WGS) entry which is preliminary data.</text>
</comment>
<evidence type="ECO:0008006" key="6">
    <source>
        <dbReference type="Google" id="ProtNLM"/>
    </source>
</evidence>
<evidence type="ECO:0000313" key="3">
    <source>
        <dbReference type="EMBL" id="TPX48447.1"/>
    </source>
</evidence>
<dbReference type="VEuPathDB" id="FungiDB:SeMB42_g05043"/>
<evidence type="ECO:0000313" key="5">
    <source>
        <dbReference type="Proteomes" id="UP000320475"/>
    </source>
</evidence>
<feature type="region of interest" description="Disordered" evidence="1">
    <location>
        <begin position="1"/>
        <end position="186"/>
    </location>
</feature>
<evidence type="ECO:0000256" key="1">
    <source>
        <dbReference type="SAM" id="MobiDB-lite"/>
    </source>
</evidence>
<dbReference type="PANTHER" id="PTHR13621">
    <property type="entry name" value="PROLINE-RICH PROTEIN PRCC"/>
    <property type="match status" value="1"/>
</dbReference>
<dbReference type="Pfam" id="PF10253">
    <property type="entry name" value="PRCC"/>
    <property type="match status" value="1"/>
</dbReference>
<dbReference type="InterPro" id="IPR018800">
    <property type="entry name" value="PRCC"/>
</dbReference>
<dbReference type="PANTHER" id="PTHR13621:SF2">
    <property type="entry name" value="PROLINE-RICH PROTEIN PRCC"/>
    <property type="match status" value="1"/>
</dbReference>
<evidence type="ECO:0000313" key="2">
    <source>
        <dbReference type="EMBL" id="TPX42672.1"/>
    </source>
</evidence>